<dbReference type="EMBL" id="CAJOAY010022262">
    <property type="protein sequence ID" value="CAF4355601.1"/>
    <property type="molecule type" value="Genomic_DNA"/>
</dbReference>
<evidence type="ECO:0000313" key="2">
    <source>
        <dbReference type="EMBL" id="CAF4355601.1"/>
    </source>
</evidence>
<evidence type="ECO:0000313" key="3">
    <source>
        <dbReference type="Proteomes" id="UP000663881"/>
    </source>
</evidence>
<protein>
    <submittedName>
        <fullName evidence="2">Uncharacterized protein</fullName>
    </submittedName>
</protein>
<sequence length="124" mass="13740">MRSFGANTETLSLSGLTVTHRSTDIGFTGVFNSSTLVGFDESTASNEAIHIVRTIGQAFEVCHKLSVQTSMNSPTTVNQSPQQANKAFESDPIEKTERYLQSTQQPNVILFFLKKNNRLLFLII</sequence>
<evidence type="ECO:0000256" key="1">
    <source>
        <dbReference type="SAM" id="MobiDB-lite"/>
    </source>
</evidence>
<dbReference type="Gene3D" id="2.30.29.30">
    <property type="entry name" value="Pleckstrin-homology domain (PH domain)/Phosphotyrosine-binding domain (PTB)"/>
    <property type="match status" value="1"/>
</dbReference>
<dbReference type="Proteomes" id="UP000663881">
    <property type="component" value="Unassembled WGS sequence"/>
</dbReference>
<dbReference type="InterPro" id="IPR011993">
    <property type="entry name" value="PH-like_dom_sf"/>
</dbReference>
<feature type="compositionally biased region" description="Polar residues" evidence="1">
    <location>
        <begin position="71"/>
        <end position="85"/>
    </location>
</feature>
<proteinExistence type="predicted"/>
<comment type="caution">
    <text evidence="2">The sequence shown here is derived from an EMBL/GenBank/DDBJ whole genome shotgun (WGS) entry which is preliminary data.</text>
</comment>
<accession>A0A820L9A7</accession>
<organism evidence="2 3">
    <name type="scientific">Adineta steineri</name>
    <dbReference type="NCBI Taxonomy" id="433720"/>
    <lineage>
        <taxon>Eukaryota</taxon>
        <taxon>Metazoa</taxon>
        <taxon>Spiralia</taxon>
        <taxon>Gnathifera</taxon>
        <taxon>Rotifera</taxon>
        <taxon>Eurotatoria</taxon>
        <taxon>Bdelloidea</taxon>
        <taxon>Adinetida</taxon>
        <taxon>Adinetidae</taxon>
        <taxon>Adineta</taxon>
    </lineage>
</organism>
<gene>
    <name evidence="2" type="ORF">OKA104_LOCUS49043</name>
</gene>
<feature type="region of interest" description="Disordered" evidence="1">
    <location>
        <begin position="71"/>
        <end position="90"/>
    </location>
</feature>
<reference evidence="2" key="1">
    <citation type="submission" date="2021-02" db="EMBL/GenBank/DDBJ databases">
        <authorList>
            <person name="Nowell W R."/>
        </authorList>
    </citation>
    <scope>NUCLEOTIDE SEQUENCE</scope>
</reference>
<dbReference type="AlphaFoldDB" id="A0A820L9A7"/>
<name>A0A820L9A7_9BILA</name>